<dbReference type="OrthoDB" id="772197at2759"/>
<evidence type="ECO:0000313" key="4">
    <source>
        <dbReference type="EMBL" id="RHN41034.1"/>
    </source>
</evidence>
<dbReference type="EMBL" id="PSQE01000008">
    <property type="protein sequence ID" value="RHN41034.1"/>
    <property type="molecule type" value="Genomic_DNA"/>
</dbReference>
<keyword evidence="3" id="KW-1133">Transmembrane helix</keyword>
<dbReference type="GO" id="GO:0005840">
    <property type="term" value="C:ribosome"/>
    <property type="evidence" value="ECO:0007669"/>
    <property type="project" value="UniProtKB-KW"/>
</dbReference>
<accession>A0A396GN91</accession>
<evidence type="ECO:0000256" key="3">
    <source>
        <dbReference type="SAM" id="Phobius"/>
    </source>
</evidence>
<sequence>MGTKNLVMLKTHIKLCFPNDFVYENLIWALASTWIFLCNYVVHSMGLILTYIFRYQKKNEQVVPFDLVEQNMRDQFEDYEIDEFTEEVANLIFPSYEDFHIESEEREEETEYSVLVESDCDNQQDDEKGKGEKDCSVFNEDGDNSEEETKGSFFIHSFTHDVKKVDEYETECSVFIKGDSYLDQDGRKSLKTIHEEEEEYEEEELKDSVFMEEEFEKKDFGDLEEEPMILSFSFLRNDALSSVENIKGSLVDENEAECSVFIKGDSDFHLDGRKSVENVEEEEETKGFNSTTSKCSLVQYKDISVFDEEPMFLSFSFLRNVTYDNELSSIGNIEKKELLEHNLEEFHVFQEDDESEFVKENRKLTSNSNDDSLTCKIIGSKNSCEEFECESLEELQDLKETHFSCDREEDSASFVEREYEKEETMYEEELDEMDYEEDEDDEDEFEWENDEVMEQIKLELKNARQGGLATILEEEEEEREYSSKVVEEKIKPLSIEEKMEYKDHIVEIQKVYNCYAQKIKKLDVLNFQAMHAIGLLQLKDPPKLFLMQKSTVQQVKPLVIPQNLWPRKAQKNKIDPMLKLVNELHRDLEIVYVGQICLSWEILCWQHEKIKELKKYDSPRPRRYNLIAGEFQLFQVLMQRFLEDEPFRQDHRVQNYVKNRCVIRNLLQVPIIKDDSTKDKKKIKWGEEDGIASERLEQIIKKSMQVFWKFVRADKDDDNVFHKVFHHHKENEVKDTEISELLRDIQIQLNKKERKLKERLRSGNCIVRKFQKHNEDQIQLDHEQFLAQVGLRLISKVINMKKLTKDHLIWCNEKLNQINFVDKKIQVEYSFLLFPC</sequence>
<evidence type="ECO:0000256" key="1">
    <source>
        <dbReference type="SAM" id="Coils"/>
    </source>
</evidence>
<dbReference type="Gramene" id="rna47307">
    <property type="protein sequence ID" value="RHN41034.1"/>
    <property type="gene ID" value="gene47307"/>
</dbReference>
<organism evidence="4">
    <name type="scientific">Medicago truncatula</name>
    <name type="common">Barrel medic</name>
    <name type="synonym">Medicago tribuloides</name>
    <dbReference type="NCBI Taxonomy" id="3880"/>
    <lineage>
        <taxon>Eukaryota</taxon>
        <taxon>Viridiplantae</taxon>
        <taxon>Streptophyta</taxon>
        <taxon>Embryophyta</taxon>
        <taxon>Tracheophyta</taxon>
        <taxon>Spermatophyta</taxon>
        <taxon>Magnoliopsida</taxon>
        <taxon>eudicotyledons</taxon>
        <taxon>Gunneridae</taxon>
        <taxon>Pentapetalae</taxon>
        <taxon>rosids</taxon>
        <taxon>fabids</taxon>
        <taxon>Fabales</taxon>
        <taxon>Fabaceae</taxon>
        <taxon>Papilionoideae</taxon>
        <taxon>50 kb inversion clade</taxon>
        <taxon>NPAAA clade</taxon>
        <taxon>Hologalegina</taxon>
        <taxon>IRL clade</taxon>
        <taxon>Trifolieae</taxon>
        <taxon>Medicago</taxon>
    </lineage>
</organism>
<feature type="compositionally biased region" description="Basic and acidic residues" evidence="2">
    <location>
        <begin position="125"/>
        <end position="135"/>
    </location>
</feature>
<protein>
    <submittedName>
        <fullName evidence="4">Putative ribosomal protein L34Ae</fullName>
    </submittedName>
</protein>
<reference evidence="4" key="1">
    <citation type="journal article" date="2018" name="Nat. Plants">
        <title>Whole-genome landscape of Medicago truncatula symbiotic genes.</title>
        <authorList>
            <person name="Pecrix Y."/>
            <person name="Gamas P."/>
            <person name="Carrere S."/>
        </authorList>
    </citation>
    <scope>NUCLEOTIDE SEQUENCE</scope>
    <source>
        <tissue evidence="4">Leaves</tissue>
    </source>
</reference>
<proteinExistence type="predicted"/>
<keyword evidence="4" id="KW-0687">Ribonucleoprotein</keyword>
<comment type="caution">
    <text evidence="4">The sequence shown here is derived from an EMBL/GenBank/DDBJ whole genome shotgun (WGS) entry which is preliminary data.</text>
</comment>
<feature type="coiled-coil region" evidence="1">
    <location>
        <begin position="412"/>
        <end position="439"/>
    </location>
</feature>
<feature type="region of interest" description="Disordered" evidence="2">
    <location>
        <begin position="118"/>
        <end position="148"/>
    </location>
</feature>
<evidence type="ECO:0000256" key="2">
    <source>
        <dbReference type="SAM" id="MobiDB-lite"/>
    </source>
</evidence>
<gene>
    <name evidence="4" type="ORF">MtrunA17_Chr8g0361681</name>
</gene>
<keyword evidence="3" id="KW-0472">Membrane</keyword>
<dbReference type="InterPro" id="IPR012870">
    <property type="entry name" value="DUF1666"/>
</dbReference>
<name>A0A396GN91_MEDTR</name>
<feature type="transmembrane region" description="Helical" evidence="3">
    <location>
        <begin position="27"/>
        <end position="53"/>
    </location>
</feature>
<dbReference type="Pfam" id="PF07891">
    <property type="entry name" value="DUF1666"/>
    <property type="match status" value="1"/>
</dbReference>
<dbReference type="AlphaFoldDB" id="A0A396GN91"/>
<dbReference type="Proteomes" id="UP000265566">
    <property type="component" value="Chromosome 8"/>
</dbReference>
<keyword evidence="4" id="KW-0689">Ribosomal protein</keyword>
<keyword evidence="3" id="KW-0812">Transmembrane</keyword>
<dbReference type="PANTHER" id="PTHR46741">
    <property type="entry name" value="OS09G0413600 PROTEIN"/>
    <property type="match status" value="1"/>
</dbReference>
<dbReference type="PANTHER" id="PTHR46741:SF1">
    <property type="entry name" value="DUF1666 FAMILY PROTEIN"/>
    <property type="match status" value="1"/>
</dbReference>
<keyword evidence="1" id="KW-0175">Coiled coil</keyword>